<evidence type="ECO:0000313" key="9">
    <source>
        <dbReference type="Proteomes" id="UP000007435"/>
    </source>
</evidence>
<evidence type="ECO:0000256" key="3">
    <source>
        <dbReference type="ARBA" id="ARBA00022801"/>
    </source>
</evidence>
<proteinExistence type="inferred from homology"/>
<sequence>MINFEHFTLSNGLQVFVHQDSKSLTSAFNLCYHVGSRDEHPEKTGFAHLFEHLMFGGSKNVPSFDEPVQRAGGSNNAFTSLDITNYYITLPNQNLETAFWLESDRMHSLSFDPKVLVTQKSVVIEEFKQRYLNQPYGDVWLHLRPMLYQQHPYSWPTIGKETSHIENASMEDVKDFFFRFYRPNNAVLVVAGETSKARDWAEKWFGPIPAGPKIPRNYPMEIPQTQARYKTVHANVPVKTLYKAFKTPAKYSSEAYALDIFADAFGRGQTSALYQKLVKDQGIFTSAGASHTAYHDGGLFVIHGTLANEVSFEDADHAINALLQSEIARADYSKKLQKVKTQALSLDKFGETEILNRAMKLAFAATFGNPNLCNTALDLLLQVDEDFMKHQAKTYLHANNSCTLFYSPRE</sequence>
<evidence type="ECO:0000256" key="4">
    <source>
        <dbReference type="ARBA" id="ARBA00022833"/>
    </source>
</evidence>
<dbReference type="GO" id="GO:0008237">
    <property type="term" value="F:metallopeptidase activity"/>
    <property type="evidence" value="ECO:0007669"/>
    <property type="project" value="UniProtKB-KW"/>
</dbReference>
<protein>
    <submittedName>
        <fullName evidence="8">Peptidase M16 domain protein</fullName>
    </submittedName>
</protein>
<dbReference type="Proteomes" id="UP000007435">
    <property type="component" value="Chromosome"/>
</dbReference>
<accession>E4RU56</accession>
<dbReference type="PANTHER" id="PTHR43690:SF17">
    <property type="entry name" value="PROTEIN YHJJ"/>
    <property type="match status" value="1"/>
</dbReference>
<dbReference type="KEGG" id="lby:Lbys_0244"/>
<dbReference type="InterPro" id="IPR050626">
    <property type="entry name" value="Peptidase_M16"/>
</dbReference>
<dbReference type="eggNOG" id="COG0612">
    <property type="taxonomic scope" value="Bacteria"/>
</dbReference>
<dbReference type="InterPro" id="IPR007863">
    <property type="entry name" value="Peptidase_M16_C"/>
</dbReference>
<dbReference type="RefSeq" id="WP_013407092.1">
    <property type="nucleotide sequence ID" value="NC_014655.1"/>
</dbReference>
<dbReference type="InterPro" id="IPR011765">
    <property type="entry name" value="Pept_M16_N"/>
</dbReference>
<dbReference type="SUPFAM" id="SSF63411">
    <property type="entry name" value="LuxS/MPP-like metallohydrolase"/>
    <property type="match status" value="2"/>
</dbReference>
<feature type="domain" description="Peptidase M16 N-terminal" evidence="6">
    <location>
        <begin position="17"/>
        <end position="131"/>
    </location>
</feature>
<keyword evidence="2" id="KW-0645">Protease</keyword>
<dbReference type="GO" id="GO:0046872">
    <property type="term" value="F:metal ion binding"/>
    <property type="evidence" value="ECO:0007669"/>
    <property type="project" value="InterPro"/>
</dbReference>
<dbReference type="OrthoDB" id="9811314at2"/>
<keyword evidence="5" id="KW-0482">Metalloprotease</keyword>
<gene>
    <name evidence="8" type="ordered locus">Lbys_0244</name>
</gene>
<keyword evidence="9" id="KW-1185">Reference proteome</keyword>
<dbReference type="InterPro" id="IPR011249">
    <property type="entry name" value="Metalloenz_LuxS/M16"/>
</dbReference>
<dbReference type="HOGENOM" id="CLU_009902_1_1_10"/>
<keyword evidence="3" id="KW-0378">Hydrolase</keyword>
<dbReference type="Pfam" id="PF00675">
    <property type="entry name" value="Peptidase_M16"/>
    <property type="match status" value="1"/>
</dbReference>
<reference evidence="8 9" key="2">
    <citation type="journal article" date="2011" name="Stand. Genomic Sci.">
        <title>Complete genome sequence of Leadbetterella byssophila type strain (4M15).</title>
        <authorList>
            <person name="Abt B."/>
            <person name="Teshima H."/>
            <person name="Lucas S."/>
            <person name="Lapidus A."/>
            <person name="Del Rio T.G."/>
            <person name="Nolan M."/>
            <person name="Tice H."/>
            <person name="Cheng J.F."/>
            <person name="Pitluck S."/>
            <person name="Liolios K."/>
            <person name="Pagani I."/>
            <person name="Ivanova N."/>
            <person name="Mavromatis K."/>
            <person name="Pati A."/>
            <person name="Tapia R."/>
            <person name="Han C."/>
            <person name="Goodwin L."/>
            <person name="Chen A."/>
            <person name="Palaniappan K."/>
            <person name="Land M."/>
            <person name="Hauser L."/>
            <person name="Chang Y.J."/>
            <person name="Jeffries C.D."/>
            <person name="Rohde M."/>
            <person name="Goker M."/>
            <person name="Tindall B.J."/>
            <person name="Detter J.C."/>
            <person name="Woyke T."/>
            <person name="Bristow J."/>
            <person name="Eisen J.A."/>
            <person name="Markowitz V."/>
            <person name="Hugenholtz P."/>
            <person name="Klenk H.P."/>
            <person name="Kyrpides N.C."/>
        </authorList>
    </citation>
    <scope>NUCLEOTIDE SEQUENCE [LARGE SCALE GENOMIC DNA]</scope>
    <source>
        <strain evidence="9">DSM 17132 / JCM 16389 / KACC 11308 / NBRC 106382 / 4M15</strain>
    </source>
</reference>
<comment type="similarity">
    <text evidence="1">Belongs to the peptidase M16 family.</text>
</comment>
<dbReference type="AlphaFoldDB" id="E4RU56"/>
<evidence type="ECO:0000259" key="7">
    <source>
        <dbReference type="Pfam" id="PF05193"/>
    </source>
</evidence>
<evidence type="ECO:0000256" key="1">
    <source>
        <dbReference type="ARBA" id="ARBA00007261"/>
    </source>
</evidence>
<evidence type="ECO:0000256" key="2">
    <source>
        <dbReference type="ARBA" id="ARBA00022670"/>
    </source>
</evidence>
<dbReference type="Pfam" id="PF05193">
    <property type="entry name" value="Peptidase_M16_C"/>
    <property type="match status" value="1"/>
</dbReference>
<dbReference type="Gene3D" id="3.30.830.10">
    <property type="entry name" value="Metalloenzyme, LuxS/M16 peptidase-like"/>
    <property type="match status" value="2"/>
</dbReference>
<evidence type="ECO:0000313" key="8">
    <source>
        <dbReference type="EMBL" id="ADQ16037.1"/>
    </source>
</evidence>
<dbReference type="STRING" id="649349.Lbys_0244"/>
<evidence type="ECO:0000256" key="5">
    <source>
        <dbReference type="ARBA" id="ARBA00023049"/>
    </source>
</evidence>
<dbReference type="GO" id="GO:0006508">
    <property type="term" value="P:proteolysis"/>
    <property type="evidence" value="ECO:0007669"/>
    <property type="project" value="UniProtKB-KW"/>
</dbReference>
<evidence type="ECO:0000259" key="6">
    <source>
        <dbReference type="Pfam" id="PF00675"/>
    </source>
</evidence>
<dbReference type="PANTHER" id="PTHR43690">
    <property type="entry name" value="NARDILYSIN"/>
    <property type="match status" value="1"/>
</dbReference>
<feature type="domain" description="Peptidase M16 C-terminal" evidence="7">
    <location>
        <begin position="169"/>
        <end position="324"/>
    </location>
</feature>
<name>E4RU56_LEAB4</name>
<reference key="1">
    <citation type="submission" date="2010-11" db="EMBL/GenBank/DDBJ databases">
        <title>The complete genome of Leadbetterella byssophila DSM 17132.</title>
        <authorList>
            <consortium name="US DOE Joint Genome Institute (JGI-PGF)"/>
            <person name="Lucas S."/>
            <person name="Copeland A."/>
            <person name="Lapidus A."/>
            <person name="Glavina del Rio T."/>
            <person name="Dalin E."/>
            <person name="Tice H."/>
            <person name="Bruce D."/>
            <person name="Goodwin L."/>
            <person name="Pitluck S."/>
            <person name="Kyrpides N."/>
            <person name="Mavromatis K."/>
            <person name="Ivanova N."/>
            <person name="Teshima H."/>
            <person name="Brettin T."/>
            <person name="Detter J.C."/>
            <person name="Han C."/>
            <person name="Tapia R."/>
            <person name="Land M."/>
            <person name="Hauser L."/>
            <person name="Markowitz V."/>
            <person name="Cheng J.-F."/>
            <person name="Hugenholtz P."/>
            <person name="Woyke T."/>
            <person name="Wu D."/>
            <person name="Tindall B."/>
            <person name="Pomrenke H.G."/>
            <person name="Brambilla E."/>
            <person name="Klenk H.-P."/>
            <person name="Eisen J.A."/>
        </authorList>
    </citation>
    <scope>NUCLEOTIDE SEQUENCE [LARGE SCALE GENOMIC DNA]</scope>
    <source>
        <strain>DSM 17132</strain>
    </source>
</reference>
<organism evidence="8 9">
    <name type="scientific">Leadbetterella byssophila (strain DSM 17132 / JCM 16389 / KACC 11308 / NBRC 106382 / 4M15)</name>
    <dbReference type="NCBI Taxonomy" id="649349"/>
    <lineage>
        <taxon>Bacteria</taxon>
        <taxon>Pseudomonadati</taxon>
        <taxon>Bacteroidota</taxon>
        <taxon>Cytophagia</taxon>
        <taxon>Cytophagales</taxon>
        <taxon>Leadbetterellaceae</taxon>
        <taxon>Leadbetterella</taxon>
    </lineage>
</organism>
<keyword evidence="4" id="KW-0862">Zinc</keyword>
<dbReference type="EMBL" id="CP002305">
    <property type="protein sequence ID" value="ADQ16037.1"/>
    <property type="molecule type" value="Genomic_DNA"/>
</dbReference>